<dbReference type="PANTHER" id="PTHR35311:SF1">
    <property type="entry name" value="PROTEIN EMBRYO DEFECTIVE 1674"/>
    <property type="match status" value="1"/>
</dbReference>
<feature type="region of interest" description="Disordered" evidence="1">
    <location>
        <begin position="355"/>
        <end position="386"/>
    </location>
</feature>
<gene>
    <name evidence="4" type="primary">LOC109722965</name>
</gene>
<protein>
    <submittedName>
        <fullName evidence="4">Uncharacterized protein LOC109722965</fullName>
    </submittedName>
</protein>
<evidence type="ECO:0000259" key="2">
    <source>
        <dbReference type="Pfam" id="PF09133"/>
    </source>
</evidence>
<evidence type="ECO:0000313" key="3">
    <source>
        <dbReference type="Proteomes" id="UP000515123"/>
    </source>
</evidence>
<evidence type="ECO:0000256" key="1">
    <source>
        <dbReference type="SAM" id="MobiDB-lite"/>
    </source>
</evidence>
<proteinExistence type="predicted"/>
<dbReference type="InterPro" id="IPR053090">
    <property type="entry name" value="Centromere_KNL-2_homolog"/>
</dbReference>
<feature type="compositionally biased region" description="Polar residues" evidence="1">
    <location>
        <begin position="518"/>
        <end position="528"/>
    </location>
</feature>
<dbReference type="OrthoDB" id="118550at2759"/>
<dbReference type="Pfam" id="PF09133">
    <property type="entry name" value="SANTA"/>
    <property type="match status" value="1"/>
</dbReference>
<organism evidence="3 4">
    <name type="scientific">Ananas comosus</name>
    <name type="common">Pineapple</name>
    <name type="synonym">Ananas ananas</name>
    <dbReference type="NCBI Taxonomy" id="4615"/>
    <lineage>
        <taxon>Eukaryota</taxon>
        <taxon>Viridiplantae</taxon>
        <taxon>Streptophyta</taxon>
        <taxon>Embryophyta</taxon>
        <taxon>Tracheophyta</taxon>
        <taxon>Spermatophyta</taxon>
        <taxon>Magnoliopsida</taxon>
        <taxon>Liliopsida</taxon>
        <taxon>Poales</taxon>
        <taxon>Bromeliaceae</taxon>
        <taxon>Bromelioideae</taxon>
        <taxon>Ananas</taxon>
    </lineage>
</organism>
<feature type="domain" description="SANTA" evidence="2">
    <location>
        <begin position="87"/>
        <end position="178"/>
    </location>
</feature>
<sequence length="541" mass="58999">MGANASPRRSQRGEEEELVASPTPSPSPTPTPTPAPKSPTPFSPSLPPPPKRSFPTTTRFPFSPSPVAVSSAAAAAADASSTDKACVSLFDWWLLGVERECGGKKLAVGGFTTRKQATRIFTSAPIVKRHDAYTLETEDGIIVIIQGMINRERMQSNGFPPEVSKCFLIGFPYNWDQYANEYLQKNPASTNSLGSFFSVSEQHKDSIKGGDFGAKITRNFIDSIKNLFQLTSVDSIVQRSQCLPNEAETHKYKDANKNVDLMPHSVEGNLSAKTIESSEISGMKSVLISSSLNVEDVIPGEQNHSGNLRTDDRNVLDNTSVQKGATIIDAGLLKVRMNVARTLLDSCGSTSRKISTRKAGARTKSQVSSLNREVEPSDLSQENTGSYCVKGESTSLINVEAINSEAPVVEKRSKDEVLSTPRKRKIKQPTSSVIHLEASPVEKKTKEKVLRTTKRTTKTPTSQVYQAPITRQHAKQLSFASPESLNLRRTRSGRIIVPPLAKGSQQIIYDADGSITGITGLQPTSYKGSKSEPPQRKRKLR</sequence>
<accession>A0A6P5GFV9</accession>
<dbReference type="AlphaFoldDB" id="A0A6P5GFV9"/>
<dbReference type="RefSeq" id="XP_020106727.1">
    <property type="nucleotide sequence ID" value="XM_020251138.1"/>
</dbReference>
<dbReference type="InterPro" id="IPR015216">
    <property type="entry name" value="SANTA"/>
</dbReference>
<dbReference type="Proteomes" id="UP000515123">
    <property type="component" value="Linkage group 17"/>
</dbReference>
<feature type="compositionally biased region" description="Pro residues" evidence="1">
    <location>
        <begin position="23"/>
        <end position="52"/>
    </location>
</feature>
<keyword evidence="3" id="KW-1185">Reference proteome</keyword>
<feature type="region of interest" description="Disordered" evidence="1">
    <location>
        <begin position="1"/>
        <end position="60"/>
    </location>
</feature>
<dbReference type="GeneID" id="109722965"/>
<dbReference type="PANTHER" id="PTHR35311">
    <property type="entry name" value="KINETOCHORE-ASSOCIATED PROTEIN KNL-2 HOMOLOG"/>
    <property type="match status" value="1"/>
</dbReference>
<reference evidence="3" key="1">
    <citation type="journal article" date="2015" name="Nat. Genet.">
        <title>The pineapple genome and the evolution of CAM photosynthesis.</title>
        <authorList>
            <person name="Ming R."/>
            <person name="VanBuren R."/>
            <person name="Wai C.M."/>
            <person name="Tang H."/>
            <person name="Schatz M.C."/>
            <person name="Bowers J.E."/>
            <person name="Lyons E."/>
            <person name="Wang M.L."/>
            <person name="Chen J."/>
            <person name="Biggers E."/>
            <person name="Zhang J."/>
            <person name="Huang L."/>
            <person name="Zhang L."/>
            <person name="Miao W."/>
            <person name="Zhang J."/>
            <person name="Ye Z."/>
            <person name="Miao C."/>
            <person name="Lin Z."/>
            <person name="Wang H."/>
            <person name="Zhou H."/>
            <person name="Yim W.C."/>
            <person name="Priest H.D."/>
            <person name="Zheng C."/>
            <person name="Woodhouse M."/>
            <person name="Edger P.P."/>
            <person name="Guyot R."/>
            <person name="Guo H.B."/>
            <person name="Guo H."/>
            <person name="Zheng G."/>
            <person name="Singh R."/>
            <person name="Sharma A."/>
            <person name="Min X."/>
            <person name="Zheng Y."/>
            <person name="Lee H."/>
            <person name="Gurtowski J."/>
            <person name="Sedlazeck F.J."/>
            <person name="Harkess A."/>
            <person name="McKain M.R."/>
            <person name="Liao Z."/>
            <person name="Fang J."/>
            <person name="Liu J."/>
            <person name="Zhang X."/>
            <person name="Zhang Q."/>
            <person name="Hu W."/>
            <person name="Qin Y."/>
            <person name="Wang K."/>
            <person name="Chen L.Y."/>
            <person name="Shirley N."/>
            <person name="Lin Y.R."/>
            <person name="Liu L.Y."/>
            <person name="Hernandez A.G."/>
            <person name="Wright C.L."/>
            <person name="Bulone V."/>
            <person name="Tuskan G.A."/>
            <person name="Heath K."/>
            <person name="Zee F."/>
            <person name="Moore P.H."/>
            <person name="Sunkar R."/>
            <person name="Leebens-Mack J.H."/>
            <person name="Mockler T."/>
            <person name="Bennetzen J.L."/>
            <person name="Freeling M."/>
            <person name="Sankoff D."/>
            <person name="Paterson A.H."/>
            <person name="Zhu X."/>
            <person name="Yang X."/>
            <person name="Smith J.A."/>
            <person name="Cushman J.C."/>
            <person name="Paull R.E."/>
            <person name="Yu Q."/>
        </authorList>
    </citation>
    <scope>NUCLEOTIDE SEQUENCE [LARGE SCALE GENOMIC DNA]</scope>
    <source>
        <strain evidence="3">cv. F153</strain>
    </source>
</reference>
<reference evidence="4" key="2">
    <citation type="submission" date="2025-08" db="UniProtKB">
        <authorList>
            <consortium name="RefSeq"/>
        </authorList>
    </citation>
    <scope>IDENTIFICATION</scope>
    <source>
        <tissue evidence="4">Leaf</tissue>
    </source>
</reference>
<feature type="region of interest" description="Disordered" evidence="1">
    <location>
        <begin position="518"/>
        <end position="541"/>
    </location>
</feature>
<name>A0A6P5GFV9_ANACO</name>
<evidence type="ECO:0000313" key="4">
    <source>
        <dbReference type="RefSeq" id="XP_020106727.1"/>
    </source>
</evidence>